<protein>
    <submittedName>
        <fullName evidence="1">Uncharacterized protein</fullName>
    </submittedName>
</protein>
<dbReference type="EMBL" id="SOSA01000075">
    <property type="protein sequence ID" value="THC97437.1"/>
    <property type="molecule type" value="Genomic_DNA"/>
</dbReference>
<dbReference type="AlphaFoldDB" id="A0A4S3JRC2"/>
<keyword evidence="2" id="KW-1185">Reference proteome</keyword>
<evidence type="ECO:0000313" key="2">
    <source>
        <dbReference type="Proteomes" id="UP000308092"/>
    </source>
</evidence>
<proteinExistence type="predicted"/>
<dbReference type="VEuPathDB" id="FungiDB:EYZ11_003086"/>
<name>A0A4S3JRC2_9EURO</name>
<sequence length="59" mass="6399">MSALDVSESTFLCQRILPLRYHATAHAIQDRPLSSGWTMYAPFSAGSDSKRSARAADGV</sequence>
<accession>A0A4S3JRC2</accession>
<comment type="caution">
    <text evidence="1">The sequence shown here is derived from an EMBL/GenBank/DDBJ whole genome shotgun (WGS) entry which is preliminary data.</text>
</comment>
<gene>
    <name evidence="1" type="ORF">EYZ11_003086</name>
</gene>
<reference evidence="1 2" key="1">
    <citation type="submission" date="2019-03" db="EMBL/GenBank/DDBJ databases">
        <title>The genome sequence of a newly discovered highly antifungal drug resistant Aspergillus species, Aspergillus tanneri NIH 1004.</title>
        <authorList>
            <person name="Mounaud S."/>
            <person name="Singh I."/>
            <person name="Joardar V."/>
            <person name="Pakala S."/>
            <person name="Pakala S."/>
            <person name="Venepally P."/>
            <person name="Hoover J."/>
            <person name="Nierman W."/>
            <person name="Chung J."/>
            <person name="Losada L."/>
        </authorList>
    </citation>
    <scope>NUCLEOTIDE SEQUENCE [LARGE SCALE GENOMIC DNA]</scope>
    <source>
        <strain evidence="1 2">NIH1004</strain>
    </source>
</reference>
<evidence type="ECO:0000313" key="1">
    <source>
        <dbReference type="EMBL" id="THC97437.1"/>
    </source>
</evidence>
<dbReference type="Proteomes" id="UP000308092">
    <property type="component" value="Unassembled WGS sequence"/>
</dbReference>
<organism evidence="1 2">
    <name type="scientific">Aspergillus tanneri</name>
    <dbReference type="NCBI Taxonomy" id="1220188"/>
    <lineage>
        <taxon>Eukaryota</taxon>
        <taxon>Fungi</taxon>
        <taxon>Dikarya</taxon>
        <taxon>Ascomycota</taxon>
        <taxon>Pezizomycotina</taxon>
        <taxon>Eurotiomycetes</taxon>
        <taxon>Eurotiomycetidae</taxon>
        <taxon>Eurotiales</taxon>
        <taxon>Aspergillaceae</taxon>
        <taxon>Aspergillus</taxon>
        <taxon>Aspergillus subgen. Circumdati</taxon>
    </lineage>
</organism>